<dbReference type="EMBL" id="LN853609">
    <property type="protein sequence ID" value="CRY96263.1"/>
    <property type="molecule type" value="Genomic_DNA"/>
</dbReference>
<dbReference type="AlphaFoldDB" id="A0A0H5Q2Z7"/>
<evidence type="ECO:0000256" key="1">
    <source>
        <dbReference type="SAM" id="MobiDB-lite"/>
    </source>
</evidence>
<reference evidence="2" key="2">
    <citation type="submission" date="2015-07" db="EMBL/GenBank/DDBJ databases">
        <title>Plasmids, circular viruses and viroids from rat gut.</title>
        <authorList>
            <person name="Jorgensen T.J."/>
            <person name="Hansen M.A."/>
            <person name="Xu Z."/>
            <person name="Tabak M.A."/>
            <person name="Sorensen S.J."/>
            <person name="Hansen L.H."/>
        </authorList>
    </citation>
    <scope>NUCLEOTIDE SEQUENCE</scope>
    <source>
        <plasmid evidence="2">pRGFK1025</plasmid>
    </source>
</reference>
<evidence type="ECO:0000313" key="2">
    <source>
        <dbReference type="EMBL" id="CRY96263.1"/>
    </source>
</evidence>
<organism evidence="2">
    <name type="scientific">uncultured prokaryote</name>
    <dbReference type="NCBI Taxonomy" id="198431"/>
    <lineage>
        <taxon>unclassified sequences</taxon>
        <taxon>environmental samples</taxon>
    </lineage>
</organism>
<accession>A0A0H5Q2Z7</accession>
<sequence length="379" mass="42592">MAKKNQQAQALQPVAPLKPLEQKDFYNVPDSTASNLILETLGAGADIADLPARKRQVNHSTTLEVLESGKRRQVSLKTQKASVTIELADIDKLTGSNKPAKKLFVLALIKANEQAIHDGQLTKNYISFPLQELIDTGFYSTPQSARKGFNAGMDTLTSLKIKGHIQQTKKKGSSIDALEVLFTGARIERGQCTIFFNERISWSFIAQYFTILPRYYFRLSNRASDLLYYIFYLARQHTRDIEERGYFTIGFRAIQHRLQLPSEVGNNNPYKTIKKPIEEAIEELETEHSNLYGNTEFSLLPVCDDTAPIADYLDNGYLKVGLTGSFAETFIAISKDTAKQIETAQKRQARITEKAVAINTAKKREAEKKAQSEERSGTE</sequence>
<evidence type="ECO:0008006" key="3">
    <source>
        <dbReference type="Google" id="ProtNLM"/>
    </source>
</evidence>
<protein>
    <recommendedName>
        <fullName evidence="3">Initiator Rep protein domain-containing protein</fullName>
    </recommendedName>
</protein>
<proteinExistence type="predicted"/>
<feature type="compositionally biased region" description="Basic and acidic residues" evidence="1">
    <location>
        <begin position="362"/>
        <end position="379"/>
    </location>
</feature>
<keyword evidence="2" id="KW-0614">Plasmid</keyword>
<geneLocation type="plasmid" evidence="2">
    <name>pRGFK1025</name>
</geneLocation>
<reference evidence="2" key="1">
    <citation type="submission" date="2015-06" db="EMBL/GenBank/DDBJ databases">
        <authorList>
            <person name="Joergensen T."/>
        </authorList>
    </citation>
    <scope>NUCLEOTIDE SEQUENCE</scope>
    <source>
        <plasmid evidence="2">pRGFK1025</plasmid>
    </source>
</reference>
<feature type="region of interest" description="Disordered" evidence="1">
    <location>
        <begin position="358"/>
        <end position="379"/>
    </location>
</feature>
<name>A0A0H5Q2Z7_9ZZZZ</name>